<evidence type="ECO:0000313" key="1">
    <source>
        <dbReference type="EMBL" id="GAA2504560.1"/>
    </source>
</evidence>
<accession>A0ABN3MMS0</accession>
<comment type="caution">
    <text evidence="1">The sequence shown here is derived from an EMBL/GenBank/DDBJ whole genome shotgun (WGS) entry which is preliminary data.</text>
</comment>
<name>A0ABN3MMS0_9ACTN</name>
<organism evidence="1 2">
    <name type="scientific">Streptomyces thermolineatus</name>
    <dbReference type="NCBI Taxonomy" id="44033"/>
    <lineage>
        <taxon>Bacteria</taxon>
        <taxon>Bacillati</taxon>
        <taxon>Actinomycetota</taxon>
        <taxon>Actinomycetes</taxon>
        <taxon>Kitasatosporales</taxon>
        <taxon>Streptomycetaceae</taxon>
        <taxon>Streptomyces</taxon>
    </lineage>
</organism>
<gene>
    <name evidence="1" type="ORF">GCM10010406_46480</name>
</gene>
<proteinExistence type="predicted"/>
<evidence type="ECO:0000313" key="2">
    <source>
        <dbReference type="Proteomes" id="UP001501358"/>
    </source>
</evidence>
<dbReference type="Proteomes" id="UP001501358">
    <property type="component" value="Unassembled WGS sequence"/>
</dbReference>
<keyword evidence="2" id="KW-1185">Reference proteome</keyword>
<reference evidence="1 2" key="1">
    <citation type="journal article" date="2019" name="Int. J. Syst. Evol. Microbiol.">
        <title>The Global Catalogue of Microorganisms (GCM) 10K type strain sequencing project: providing services to taxonomists for standard genome sequencing and annotation.</title>
        <authorList>
            <consortium name="The Broad Institute Genomics Platform"/>
            <consortium name="The Broad Institute Genome Sequencing Center for Infectious Disease"/>
            <person name="Wu L."/>
            <person name="Ma J."/>
        </authorList>
    </citation>
    <scope>NUCLEOTIDE SEQUENCE [LARGE SCALE GENOMIC DNA]</scope>
    <source>
        <strain evidence="1 2">JCM 6307</strain>
    </source>
</reference>
<dbReference type="RefSeq" id="WP_182314905.1">
    <property type="nucleotide sequence ID" value="NZ_BAAATA010000036.1"/>
</dbReference>
<dbReference type="EMBL" id="BAAATA010000036">
    <property type="protein sequence ID" value="GAA2504560.1"/>
    <property type="molecule type" value="Genomic_DNA"/>
</dbReference>
<protein>
    <submittedName>
        <fullName evidence="1">Uncharacterized protein</fullName>
    </submittedName>
</protein>
<sequence length="60" mass="6330">MTVRFAKSGSKKDMTLSELEQFVQAARKAGAPGDQPVKAVVSTSGKIKTVEIQLPEPAAT</sequence>